<dbReference type="HOGENOM" id="CLU_026126_9_0_9"/>
<dbReference type="GO" id="GO:0016491">
    <property type="term" value="F:oxidoreductase activity"/>
    <property type="evidence" value="ECO:0007669"/>
    <property type="project" value="UniProtKB-KW"/>
</dbReference>
<evidence type="ECO:0000256" key="7">
    <source>
        <dbReference type="ARBA" id="ARBA00023284"/>
    </source>
</evidence>
<reference evidence="10 11" key="1">
    <citation type="submission" date="2011-03" db="EMBL/GenBank/DDBJ databases">
        <authorList>
            <person name="Muzny D."/>
            <person name="Qin X."/>
            <person name="Deng J."/>
            <person name="Jiang H."/>
            <person name="Liu Y."/>
            <person name="Qu J."/>
            <person name="Song X.-Z."/>
            <person name="Zhang L."/>
            <person name="Thornton R."/>
            <person name="Coyle M."/>
            <person name="Francisco L."/>
            <person name="Jackson L."/>
            <person name="Javaid M."/>
            <person name="Korchina V."/>
            <person name="Kovar C."/>
            <person name="Mata R."/>
            <person name="Mathew T."/>
            <person name="Ngo R."/>
            <person name="Nguyen L."/>
            <person name="Nguyen N."/>
            <person name="Okwuonu G."/>
            <person name="Ongeri F."/>
            <person name="Pham C."/>
            <person name="Simmons D."/>
            <person name="Wilczek-Boney K."/>
            <person name="Hale W."/>
            <person name="Jakkamsetti A."/>
            <person name="Pham P."/>
            <person name="Ruth R."/>
            <person name="San Lucas F."/>
            <person name="Warren J."/>
            <person name="Zhang J."/>
            <person name="Zhao Z."/>
            <person name="Zhou C."/>
            <person name="Zhu D."/>
            <person name="Lee S."/>
            <person name="Bess C."/>
            <person name="Blankenburg K."/>
            <person name="Forbes L."/>
            <person name="Fu Q."/>
            <person name="Gubbala S."/>
            <person name="Hirani K."/>
            <person name="Jayaseelan J.C."/>
            <person name="Lara F."/>
            <person name="Munidasa M."/>
            <person name="Palculict T."/>
            <person name="Patil S."/>
            <person name="Pu L.-L."/>
            <person name="Saada N."/>
            <person name="Tang L."/>
            <person name="Weissenberger G."/>
            <person name="Zhu Y."/>
            <person name="Hemphill L."/>
            <person name="Shang Y."/>
            <person name="Youmans B."/>
            <person name="Ayvaz T."/>
            <person name="Ross M."/>
            <person name="Santibanez J."/>
            <person name="Aqrawi P."/>
            <person name="Gross S."/>
            <person name="Joshi V."/>
            <person name="Fowler G."/>
            <person name="Nazareth L."/>
            <person name="Reid J."/>
            <person name="Worley K."/>
            <person name="Petrosino J."/>
            <person name="Highlander S."/>
            <person name="Gibbs R."/>
        </authorList>
    </citation>
    <scope>NUCLEOTIDE SEQUENCE [LARGE SCALE GENOMIC DNA]</scope>
    <source>
        <strain evidence="10 11">SK355</strain>
    </source>
</reference>
<keyword evidence="10" id="KW-0560">Oxidoreductase</keyword>
<dbReference type="SUPFAM" id="SSF52833">
    <property type="entry name" value="Thioredoxin-like"/>
    <property type="match status" value="1"/>
</dbReference>
<dbReference type="CDD" id="cd02976">
    <property type="entry name" value="NrdH"/>
    <property type="match status" value="1"/>
</dbReference>
<dbReference type="InterPro" id="IPR006660">
    <property type="entry name" value="Arsenate_reductase-like"/>
</dbReference>
<comment type="similarity">
    <text evidence="8">Belongs to the ArsC family.</text>
</comment>
<keyword evidence="6" id="KW-1015">Disulfide bond</keyword>
<dbReference type="InterPro" id="IPR011909">
    <property type="entry name" value="GlrX_NrdH"/>
</dbReference>
<dbReference type="Pfam" id="PF00462">
    <property type="entry name" value="Glutaredoxin"/>
    <property type="match status" value="1"/>
</dbReference>
<dbReference type="PANTHER" id="PTHR34386:SF1">
    <property type="entry name" value="GLUTAREDOXIN-LIKE PROTEIN NRDH"/>
    <property type="match status" value="1"/>
</dbReference>
<dbReference type="Proteomes" id="UP000005589">
    <property type="component" value="Unassembled WGS sequence"/>
</dbReference>
<evidence type="ECO:0000256" key="5">
    <source>
        <dbReference type="ARBA" id="ARBA00022982"/>
    </source>
</evidence>
<evidence type="ECO:0000256" key="3">
    <source>
        <dbReference type="ARBA" id="ARBA00017945"/>
    </source>
</evidence>
<comment type="similarity">
    <text evidence="2">Belongs to the glutaredoxin family.</text>
</comment>
<dbReference type="Gene3D" id="3.40.30.10">
    <property type="entry name" value="Glutaredoxin"/>
    <property type="match status" value="1"/>
</dbReference>
<comment type="caution">
    <text evidence="10">The sequence shown here is derived from an EMBL/GenBank/DDBJ whole genome shotgun (WGS) entry which is preliminary data.</text>
</comment>
<evidence type="ECO:0000259" key="9">
    <source>
        <dbReference type="Pfam" id="PF00462"/>
    </source>
</evidence>
<proteinExistence type="inferred from homology"/>
<evidence type="ECO:0000313" key="10">
    <source>
        <dbReference type="EMBL" id="EGJ40846.1"/>
    </source>
</evidence>
<dbReference type="InterPro" id="IPR002109">
    <property type="entry name" value="Glutaredoxin"/>
</dbReference>
<dbReference type="PROSITE" id="PS51353">
    <property type="entry name" value="ARSC"/>
    <property type="match status" value="1"/>
</dbReference>
<comment type="function">
    <text evidence="1">Electron transport system for the ribonucleotide reductase system NrdEF.</text>
</comment>
<dbReference type="NCBIfam" id="TIGR02194">
    <property type="entry name" value="GlrX_NrdH"/>
    <property type="match status" value="1"/>
</dbReference>
<organism evidence="10 11">
    <name type="scientific">Streptococcus sanguinis SK355</name>
    <dbReference type="NCBI Taxonomy" id="888816"/>
    <lineage>
        <taxon>Bacteria</taxon>
        <taxon>Bacillati</taxon>
        <taxon>Bacillota</taxon>
        <taxon>Bacilli</taxon>
        <taxon>Lactobacillales</taxon>
        <taxon>Streptococcaceae</taxon>
        <taxon>Streptococcus</taxon>
    </lineage>
</organism>
<keyword evidence="4" id="KW-0813">Transport</keyword>
<dbReference type="EMBL" id="AFFN01000016">
    <property type="protein sequence ID" value="EGJ40846.1"/>
    <property type="molecule type" value="Genomic_DNA"/>
</dbReference>
<evidence type="ECO:0000256" key="4">
    <source>
        <dbReference type="ARBA" id="ARBA00022448"/>
    </source>
</evidence>
<dbReference type="InterPro" id="IPR051548">
    <property type="entry name" value="Grx-like_ET"/>
</dbReference>
<protein>
    <recommendedName>
        <fullName evidence="3">Glutaredoxin-like protein NrdH</fullName>
    </recommendedName>
</protein>
<evidence type="ECO:0000256" key="1">
    <source>
        <dbReference type="ARBA" id="ARBA00002292"/>
    </source>
</evidence>
<dbReference type="PROSITE" id="PS51354">
    <property type="entry name" value="GLUTAREDOXIN_2"/>
    <property type="match status" value="1"/>
</dbReference>
<dbReference type="PANTHER" id="PTHR34386">
    <property type="entry name" value="GLUTAREDOXIN"/>
    <property type="match status" value="1"/>
</dbReference>
<evidence type="ECO:0000256" key="8">
    <source>
        <dbReference type="PROSITE-ProRule" id="PRU01282"/>
    </source>
</evidence>
<name>F3UR64_STRSA</name>
<dbReference type="eggNOG" id="COG0695">
    <property type="taxonomic scope" value="Bacteria"/>
</dbReference>
<gene>
    <name evidence="10" type="primary">nrdH</name>
    <name evidence="10" type="ORF">HMPREF9389_1322</name>
</gene>
<evidence type="ECO:0000313" key="11">
    <source>
        <dbReference type="Proteomes" id="UP000005589"/>
    </source>
</evidence>
<keyword evidence="5" id="KW-0249">Electron transport</keyword>
<evidence type="ECO:0000256" key="6">
    <source>
        <dbReference type="ARBA" id="ARBA00023157"/>
    </source>
</evidence>
<sequence length="98" mass="11436">MTFYFLLDILDSYYLKEKNESLEESLMVTIYSKNNCVQCKMTKRFLDTNHVEYREINLDEQPEFIDHVKDLGFNAAPVIQTATEAFSGFQPGKLKKLS</sequence>
<dbReference type="GO" id="GO:0045454">
    <property type="term" value="P:cell redox homeostasis"/>
    <property type="evidence" value="ECO:0007669"/>
    <property type="project" value="InterPro"/>
</dbReference>
<dbReference type="AlphaFoldDB" id="F3UR64"/>
<dbReference type="STRING" id="888816.HMPREF9389_1322"/>
<accession>F3UR64</accession>
<feature type="domain" description="Glutaredoxin" evidence="9">
    <location>
        <begin position="28"/>
        <end position="79"/>
    </location>
</feature>
<keyword evidence="7" id="KW-0676">Redox-active center</keyword>
<evidence type="ECO:0000256" key="2">
    <source>
        <dbReference type="ARBA" id="ARBA00007787"/>
    </source>
</evidence>
<dbReference type="InterPro" id="IPR036249">
    <property type="entry name" value="Thioredoxin-like_sf"/>
</dbReference>
<dbReference type="PATRIC" id="fig|888816.3.peg.1289"/>
<dbReference type="GO" id="GO:0009055">
    <property type="term" value="F:electron transfer activity"/>
    <property type="evidence" value="ECO:0007669"/>
    <property type="project" value="TreeGrafter"/>
</dbReference>